<feature type="binding site" evidence="10">
    <location>
        <position position="418"/>
    </location>
    <ligand>
        <name>Mg(2+)</name>
        <dbReference type="ChEBI" id="CHEBI:18420"/>
        <label>2</label>
    </ligand>
</feature>
<evidence type="ECO:0000259" key="12">
    <source>
        <dbReference type="Pfam" id="PF00591"/>
    </source>
</evidence>
<evidence type="ECO:0000256" key="7">
    <source>
        <dbReference type="ARBA" id="ARBA00023141"/>
    </source>
</evidence>
<dbReference type="FunFam" id="3.40.1030.10:FF:000002">
    <property type="entry name" value="Anthranilate phosphoribosyltransferase"/>
    <property type="match status" value="1"/>
</dbReference>
<feature type="domain" description="Glycosyl transferase family 3" evidence="12">
    <location>
        <begin position="267"/>
        <end position="515"/>
    </location>
</feature>
<keyword evidence="7 10" id="KW-0057">Aromatic amino acid biosynthesis</keyword>
<dbReference type="InterPro" id="IPR005940">
    <property type="entry name" value="Anthranilate_Pribosyl_Tfrase"/>
</dbReference>
<dbReference type="InterPro" id="IPR017459">
    <property type="entry name" value="Glycosyl_Trfase_fam3_N_dom"/>
</dbReference>
<dbReference type="HAMAP" id="MF_00211">
    <property type="entry name" value="TrpD"/>
    <property type="match status" value="1"/>
</dbReference>
<comment type="caution">
    <text evidence="10">Lacks conserved residue(s) required for the propagation of feature annotation.</text>
</comment>
<evidence type="ECO:0000256" key="8">
    <source>
        <dbReference type="ARBA" id="ARBA00052328"/>
    </source>
</evidence>
<evidence type="ECO:0000259" key="13">
    <source>
        <dbReference type="Pfam" id="PF02885"/>
    </source>
</evidence>
<dbReference type="GO" id="GO:0000287">
    <property type="term" value="F:magnesium ion binding"/>
    <property type="evidence" value="ECO:0007669"/>
    <property type="project" value="UniProtKB-UniRule"/>
</dbReference>
<comment type="similarity">
    <text evidence="10">Belongs to the anthranilate phosphoribosyltransferase family.</text>
</comment>
<keyword evidence="3 10" id="KW-0328">Glycosyltransferase</keyword>
<evidence type="ECO:0000313" key="15">
    <source>
        <dbReference type="Proteomes" id="UP000256424"/>
    </source>
</evidence>
<dbReference type="NCBIfam" id="NF011201">
    <property type="entry name" value="PRK14607.1"/>
    <property type="match status" value="1"/>
</dbReference>
<feature type="binding site" evidence="10">
    <location>
        <position position="417"/>
    </location>
    <ligand>
        <name>Mg(2+)</name>
        <dbReference type="ChEBI" id="CHEBI:18420"/>
        <label>2</label>
    </ligand>
</feature>
<keyword evidence="5 10" id="KW-0822">Tryptophan biosynthesis</keyword>
<feature type="binding site" evidence="10">
    <location>
        <position position="312"/>
    </location>
    <ligand>
        <name>5-phospho-alpha-D-ribose 1-diphosphate</name>
        <dbReference type="ChEBI" id="CHEBI:58017"/>
    </ligand>
</feature>
<dbReference type="PANTHER" id="PTHR43285">
    <property type="entry name" value="ANTHRANILATE PHOSPHORIBOSYLTRANSFERASE"/>
    <property type="match status" value="1"/>
</dbReference>
<organism evidence="14 15">
    <name type="scientific">Helicobacter aurati</name>
    <dbReference type="NCBI Taxonomy" id="137778"/>
    <lineage>
        <taxon>Bacteria</taxon>
        <taxon>Pseudomonadati</taxon>
        <taxon>Campylobacterota</taxon>
        <taxon>Epsilonproteobacteria</taxon>
        <taxon>Campylobacterales</taxon>
        <taxon>Helicobacteraceae</taxon>
        <taxon>Helicobacter</taxon>
    </lineage>
</organism>
<dbReference type="Gene3D" id="3.40.1030.10">
    <property type="entry name" value="Nucleoside phosphorylase/phosphoribosyltransferase catalytic domain"/>
    <property type="match status" value="1"/>
</dbReference>
<dbReference type="PRINTS" id="PR00096">
    <property type="entry name" value="GATASE"/>
</dbReference>
<dbReference type="FunFam" id="3.40.50.880:FF:000003">
    <property type="entry name" value="Anthranilate synthase component II"/>
    <property type="match status" value="1"/>
</dbReference>
<feature type="binding site" evidence="10">
    <location>
        <begin position="275"/>
        <end position="276"/>
    </location>
    <ligand>
        <name>5-phospho-alpha-D-ribose 1-diphosphate</name>
        <dbReference type="ChEBI" id="CHEBI:58017"/>
    </ligand>
</feature>
<dbReference type="InterPro" id="IPR029062">
    <property type="entry name" value="Class_I_gatase-like"/>
</dbReference>
<feature type="binding site" evidence="10">
    <location>
        <position position="284"/>
    </location>
    <ligand>
        <name>Mg(2+)</name>
        <dbReference type="ChEBI" id="CHEBI:18420"/>
        <label>1</label>
    </ligand>
</feature>
<gene>
    <name evidence="10" type="primary">trpD</name>
    <name evidence="14" type="ORF">CQA66_08590</name>
</gene>
<dbReference type="InterPro" id="IPR035902">
    <property type="entry name" value="Nuc_phospho_transferase"/>
</dbReference>
<keyword evidence="10" id="KW-0460">Magnesium</keyword>
<sequence length="534" mass="58474">MVLLIDNYDSFTYNIYQLLGKLGRQVQVIRNDCITLEEIHALNPTHIILGPGPNGPEDSLICLDIITQLAGKYPILGICLGHEAILYAFGVLITNADSILHGKISQITHTEEGIFANIPQGISVTRYHSLVAKKEDINTEFTITAYSDDGEVMAVAHKQYPLYGLQFHPESIGTEYGEKMLSNFLNYKRHHTTIKTFLQKLVNLENLSFAQGYDLMERIADNELSPAQIASLITSLSIKKPSSQELSAFASVLIEKAHKFDIADSERIDIVGTGGSAKKTFNVSSTVAILLASMGVKVVKHGNRGITSKSGSADLLSYLGINIEMSLETCKKCYEELGIAFLFAPKIHNVLGSVQSVRKELGFKSIFNLLGPLSNPLRPTYSLVGVSDKEYGNTMAESLKLLGSKHGMVVSGLDGIDELSICATTQIHEVREGEIIRYEFDPSQYGIKKASFDEVKGGDVARNAEITMEILNGIESSRADLVALNAGASLYLYGKANNIQSGFLQAKEFLASKQALKTLQEFRVLSQNVIPDSK</sequence>
<comment type="catalytic activity">
    <reaction evidence="8 10">
        <text>N-(5-phospho-beta-D-ribosyl)anthranilate + diphosphate = 5-phospho-alpha-D-ribose 1-diphosphate + anthranilate</text>
        <dbReference type="Rhea" id="RHEA:11768"/>
        <dbReference type="ChEBI" id="CHEBI:16567"/>
        <dbReference type="ChEBI" id="CHEBI:18277"/>
        <dbReference type="ChEBI" id="CHEBI:33019"/>
        <dbReference type="ChEBI" id="CHEBI:58017"/>
        <dbReference type="EC" id="2.4.2.18"/>
    </reaction>
</comment>
<accession>A0A3D8IZ39</accession>
<reference evidence="14 15" key="1">
    <citation type="submission" date="2018-04" db="EMBL/GenBank/DDBJ databases">
        <title>Novel Campyloabacter and Helicobacter Species and Strains.</title>
        <authorList>
            <person name="Mannion A.J."/>
            <person name="Shen Z."/>
            <person name="Fox J.G."/>
        </authorList>
    </citation>
    <scope>NUCLEOTIDE SEQUENCE [LARGE SCALE GENOMIC DNA]</scope>
    <source>
        <strain evidence="14 15">MIT 97-5075</strain>
    </source>
</reference>
<comment type="pathway">
    <text evidence="1 10">Amino-acid biosynthesis; L-tryptophan biosynthesis; L-tryptophan from chorismate: step 2/5.</text>
</comment>
<evidence type="ECO:0000256" key="3">
    <source>
        <dbReference type="ARBA" id="ARBA00022676"/>
    </source>
</evidence>
<evidence type="ECO:0000256" key="9">
    <source>
        <dbReference type="ARBA" id="ARBA00061188"/>
    </source>
</evidence>
<feature type="binding site" evidence="10">
    <location>
        <position position="272"/>
    </location>
    <ligand>
        <name>anthranilate</name>
        <dbReference type="ChEBI" id="CHEBI:16567"/>
        <label>1</label>
    </ligand>
</feature>
<feature type="binding site" evidence="10">
    <location>
        <position position="358"/>
    </location>
    <ligand>
        <name>anthranilate</name>
        <dbReference type="ChEBI" id="CHEBI:16567"/>
        <label>2</label>
    </ligand>
</feature>
<feature type="binding site" evidence="10">
    <location>
        <position position="272"/>
    </location>
    <ligand>
        <name>5-phospho-alpha-D-ribose 1-diphosphate</name>
        <dbReference type="ChEBI" id="CHEBI:58017"/>
    </ligand>
</feature>
<feature type="binding site" evidence="10">
    <location>
        <position position="280"/>
    </location>
    <ligand>
        <name>5-phospho-alpha-D-ribose 1-diphosphate</name>
        <dbReference type="ChEBI" id="CHEBI:58017"/>
    </ligand>
</feature>
<dbReference type="EC" id="2.4.2.18" evidence="10"/>
<keyword evidence="2 10" id="KW-0028">Amino-acid biosynthesis</keyword>
<dbReference type="NCBIfam" id="TIGR01245">
    <property type="entry name" value="trpD"/>
    <property type="match status" value="1"/>
</dbReference>
<comment type="similarity">
    <text evidence="9">In the C-terminal section; belongs to the anthranilate phosphoribosyltransferase family.</text>
</comment>
<dbReference type="EMBL" id="NXLW01000021">
    <property type="protein sequence ID" value="RDU70323.1"/>
    <property type="molecule type" value="Genomic_DNA"/>
</dbReference>
<keyword evidence="4 10" id="KW-0808">Transferase</keyword>
<dbReference type="OrthoDB" id="9806430at2"/>
<dbReference type="InterPro" id="IPR036320">
    <property type="entry name" value="Glycosyl_Trfase_fam3_N_dom_sf"/>
</dbReference>
<evidence type="ECO:0000256" key="1">
    <source>
        <dbReference type="ARBA" id="ARBA00004907"/>
    </source>
</evidence>
<dbReference type="InterPro" id="IPR000312">
    <property type="entry name" value="Glycosyl_Trfase_fam3"/>
</dbReference>
<dbReference type="GO" id="GO:0000162">
    <property type="term" value="P:L-tryptophan biosynthetic process"/>
    <property type="evidence" value="ECO:0007669"/>
    <property type="project" value="UniProtKB-UniRule"/>
</dbReference>
<dbReference type="Pfam" id="PF00591">
    <property type="entry name" value="Glycos_transf_3"/>
    <property type="match status" value="1"/>
</dbReference>
<keyword evidence="10" id="KW-0479">Metal-binding</keyword>
<dbReference type="SUPFAM" id="SSF52418">
    <property type="entry name" value="Nucleoside phosphorylase/phosphoribosyltransferase catalytic domain"/>
    <property type="match status" value="1"/>
</dbReference>
<feature type="binding site" evidence="10">
    <location>
        <begin position="300"/>
        <end position="308"/>
    </location>
    <ligand>
        <name>5-phospho-alpha-D-ribose 1-diphosphate</name>
        <dbReference type="ChEBI" id="CHEBI:58017"/>
    </ligand>
</feature>
<evidence type="ECO:0000259" key="11">
    <source>
        <dbReference type="Pfam" id="PF00117"/>
    </source>
</evidence>
<feature type="binding site" evidence="10">
    <location>
        <position position="303"/>
    </location>
    <ligand>
        <name>anthranilate</name>
        <dbReference type="ChEBI" id="CHEBI:16567"/>
        <label>1</label>
    </ligand>
</feature>
<protein>
    <recommendedName>
        <fullName evidence="10">Anthranilate phosphoribosyltransferase</fullName>
        <ecNumber evidence="10">2.4.2.18</ecNumber>
    </recommendedName>
</protein>
<keyword evidence="6" id="KW-0315">Glutamine amidotransferase</keyword>
<dbReference type="UniPathway" id="UPA00035">
    <property type="reaction ID" value="UER00041"/>
</dbReference>
<feature type="binding site" evidence="10">
    <location>
        <begin position="282"/>
        <end position="285"/>
    </location>
    <ligand>
        <name>5-phospho-alpha-D-ribose 1-diphosphate</name>
        <dbReference type="ChEBI" id="CHEBI:58017"/>
    </ligand>
</feature>
<dbReference type="InterPro" id="IPR006221">
    <property type="entry name" value="TrpG/PapA_dom"/>
</dbReference>
<evidence type="ECO:0000256" key="6">
    <source>
        <dbReference type="ARBA" id="ARBA00022962"/>
    </source>
</evidence>
<comment type="caution">
    <text evidence="14">The sequence shown here is derived from an EMBL/GenBank/DDBJ whole genome shotgun (WGS) entry which is preliminary data.</text>
</comment>
<dbReference type="SUPFAM" id="SSF47648">
    <property type="entry name" value="Nucleoside phosphorylase/phosphoribosyltransferase N-terminal domain"/>
    <property type="match status" value="1"/>
</dbReference>
<dbReference type="PANTHER" id="PTHR43285:SF2">
    <property type="entry name" value="ANTHRANILATE PHOSPHORIBOSYLTRANSFERASE"/>
    <property type="match status" value="1"/>
</dbReference>
<evidence type="ECO:0000313" key="14">
    <source>
        <dbReference type="EMBL" id="RDU70323.1"/>
    </source>
</evidence>
<dbReference type="Gene3D" id="3.40.50.880">
    <property type="match status" value="1"/>
</dbReference>
<dbReference type="Pfam" id="PF02885">
    <property type="entry name" value="Glycos_trans_3N"/>
    <property type="match status" value="1"/>
</dbReference>
<evidence type="ECO:0000256" key="4">
    <source>
        <dbReference type="ARBA" id="ARBA00022679"/>
    </source>
</evidence>
<feature type="binding site" evidence="10">
    <location>
        <position position="418"/>
    </location>
    <ligand>
        <name>Mg(2+)</name>
        <dbReference type="ChEBI" id="CHEBI:18420"/>
        <label>1</label>
    </ligand>
</feature>
<comment type="subunit">
    <text evidence="10">Homodimer.</text>
</comment>
<dbReference type="Proteomes" id="UP000256424">
    <property type="component" value="Unassembled WGS sequence"/>
</dbReference>
<feature type="domain" description="Glycosyl transferase family 3 N-terminal" evidence="13">
    <location>
        <begin position="196"/>
        <end position="257"/>
    </location>
</feature>
<dbReference type="SUPFAM" id="SSF52317">
    <property type="entry name" value="Class I glutamine amidotransferase-like"/>
    <property type="match status" value="1"/>
</dbReference>
<evidence type="ECO:0000256" key="10">
    <source>
        <dbReference type="HAMAP-Rule" id="MF_00211"/>
    </source>
</evidence>
<evidence type="ECO:0000256" key="2">
    <source>
        <dbReference type="ARBA" id="ARBA00022605"/>
    </source>
</evidence>
<keyword evidence="15" id="KW-1185">Reference proteome</keyword>
<dbReference type="PROSITE" id="PS51273">
    <property type="entry name" value="GATASE_TYPE_1"/>
    <property type="match status" value="1"/>
</dbReference>
<dbReference type="GO" id="GO:0005829">
    <property type="term" value="C:cytosol"/>
    <property type="evidence" value="ECO:0007669"/>
    <property type="project" value="TreeGrafter"/>
</dbReference>
<dbReference type="AlphaFoldDB" id="A0A3D8IZ39"/>
<dbReference type="PRINTS" id="PR00097">
    <property type="entry name" value="ANTSNTHASEII"/>
</dbReference>
<dbReference type="GO" id="GO:0004048">
    <property type="term" value="F:anthranilate phosphoribosyltransferase activity"/>
    <property type="evidence" value="ECO:0007669"/>
    <property type="project" value="UniProtKB-UniRule"/>
</dbReference>
<dbReference type="NCBIfam" id="TIGR00566">
    <property type="entry name" value="trpG_papA"/>
    <property type="match status" value="1"/>
</dbReference>
<dbReference type="CDD" id="cd01743">
    <property type="entry name" value="GATase1_Anthranilate_Synthase"/>
    <property type="match status" value="1"/>
</dbReference>
<comment type="cofactor">
    <cofactor evidence="10">
        <name>Mg(2+)</name>
        <dbReference type="ChEBI" id="CHEBI:18420"/>
    </cofactor>
    <text evidence="10">Binds 2 magnesium ions per monomer.</text>
</comment>
<proteinExistence type="inferred from homology"/>
<evidence type="ECO:0000256" key="5">
    <source>
        <dbReference type="ARBA" id="ARBA00022822"/>
    </source>
</evidence>
<feature type="domain" description="Glutamine amidotransferase" evidence="11">
    <location>
        <begin position="3"/>
        <end position="185"/>
    </location>
</feature>
<dbReference type="InterPro" id="IPR017926">
    <property type="entry name" value="GATASE"/>
</dbReference>
<dbReference type="Gene3D" id="1.20.970.10">
    <property type="entry name" value="Transferase, Pyrimidine Nucleoside Phosphorylase, Chain C"/>
    <property type="match status" value="1"/>
</dbReference>
<name>A0A3D8IZ39_9HELI</name>
<dbReference type="RefSeq" id="WP_104763761.1">
    <property type="nucleotide sequence ID" value="NZ_FZPM01000033.1"/>
</dbReference>
<dbReference type="Pfam" id="PF00117">
    <property type="entry name" value="GATase"/>
    <property type="match status" value="1"/>
</dbReference>
<comment type="function">
    <text evidence="10">Catalyzes the transfer of the phosphoribosyl group of 5-phosphorylribose-1-pyrophosphate (PRPP) to anthranilate to yield N-(5'-phosphoribosyl)-anthranilate (PRA).</text>
</comment>